<dbReference type="EMBL" id="RSCL01000006">
    <property type="protein sequence ID" value="RUT06819.1"/>
    <property type="molecule type" value="Genomic_DNA"/>
</dbReference>
<sequence>MIKVNLVQIQKKLKEVNYPINKKDLIKHADEKGANEKILRFFKQLPLRDYQTATDVSEALNNLDS</sequence>
<dbReference type="Pfam" id="PF11387">
    <property type="entry name" value="DUF2795"/>
    <property type="match status" value="1"/>
</dbReference>
<gene>
    <name evidence="1" type="ORF">DSM106972_030760</name>
</gene>
<dbReference type="OrthoDB" id="489926at2"/>
<comment type="caution">
    <text evidence="1">The sequence shown here is derived from an EMBL/GenBank/DDBJ whole genome shotgun (WGS) entry which is preliminary data.</text>
</comment>
<accession>A0A433VL52</accession>
<proteinExistence type="predicted"/>
<evidence type="ECO:0000313" key="1">
    <source>
        <dbReference type="EMBL" id="RUT06819.1"/>
    </source>
</evidence>
<organism evidence="1 2">
    <name type="scientific">Dulcicalothrix desertica PCC 7102</name>
    <dbReference type="NCBI Taxonomy" id="232991"/>
    <lineage>
        <taxon>Bacteria</taxon>
        <taxon>Bacillati</taxon>
        <taxon>Cyanobacteriota</taxon>
        <taxon>Cyanophyceae</taxon>
        <taxon>Nostocales</taxon>
        <taxon>Calotrichaceae</taxon>
        <taxon>Dulcicalothrix</taxon>
    </lineage>
</organism>
<dbReference type="InterPro" id="IPR021527">
    <property type="entry name" value="DUF2795"/>
</dbReference>
<dbReference type="AlphaFoldDB" id="A0A433VL52"/>
<evidence type="ECO:0000313" key="2">
    <source>
        <dbReference type="Proteomes" id="UP000271624"/>
    </source>
</evidence>
<reference evidence="1" key="1">
    <citation type="submission" date="2018-12" db="EMBL/GenBank/DDBJ databases">
        <authorList>
            <person name="Will S."/>
            <person name="Neumann-Schaal M."/>
            <person name="Henke P."/>
        </authorList>
    </citation>
    <scope>NUCLEOTIDE SEQUENCE</scope>
    <source>
        <strain evidence="1">PCC 7102</strain>
    </source>
</reference>
<protein>
    <recommendedName>
        <fullName evidence="3">DUF2795 domain-containing protein</fullName>
    </recommendedName>
</protein>
<keyword evidence="2" id="KW-1185">Reference proteome</keyword>
<evidence type="ECO:0008006" key="3">
    <source>
        <dbReference type="Google" id="ProtNLM"/>
    </source>
</evidence>
<dbReference type="Proteomes" id="UP000271624">
    <property type="component" value="Unassembled WGS sequence"/>
</dbReference>
<reference evidence="1" key="2">
    <citation type="journal article" date="2019" name="Genome Biol. Evol.">
        <title>Day and night: Metabolic profiles and evolutionary relationships of six axenic non-marine cyanobacteria.</title>
        <authorList>
            <person name="Will S.E."/>
            <person name="Henke P."/>
            <person name="Boedeker C."/>
            <person name="Huang S."/>
            <person name="Brinkmann H."/>
            <person name="Rohde M."/>
            <person name="Jarek M."/>
            <person name="Friedl T."/>
            <person name="Seufert S."/>
            <person name="Schumacher M."/>
            <person name="Overmann J."/>
            <person name="Neumann-Schaal M."/>
            <person name="Petersen J."/>
        </authorList>
    </citation>
    <scope>NUCLEOTIDE SEQUENCE [LARGE SCALE GENOMIC DNA]</scope>
    <source>
        <strain evidence="1">PCC 7102</strain>
    </source>
</reference>
<dbReference type="RefSeq" id="WP_127081571.1">
    <property type="nucleotide sequence ID" value="NZ_RSCL01000006.1"/>
</dbReference>
<name>A0A433VL52_9CYAN</name>